<protein>
    <submittedName>
        <fullName evidence="4">GNAT family N-acetyltransferase</fullName>
    </submittedName>
</protein>
<evidence type="ECO:0000256" key="2">
    <source>
        <dbReference type="ARBA" id="ARBA00023315"/>
    </source>
</evidence>
<dbReference type="GO" id="GO:0016747">
    <property type="term" value="F:acyltransferase activity, transferring groups other than amino-acyl groups"/>
    <property type="evidence" value="ECO:0007669"/>
    <property type="project" value="InterPro"/>
</dbReference>
<gene>
    <name evidence="4" type="ORF">B7R22_05540</name>
</gene>
<feature type="domain" description="N-acetyltransferase" evidence="3">
    <location>
        <begin position="5"/>
        <end position="150"/>
    </location>
</feature>
<evidence type="ECO:0000313" key="5">
    <source>
        <dbReference type="Proteomes" id="UP000256541"/>
    </source>
</evidence>
<keyword evidence="2" id="KW-0012">Acyltransferase</keyword>
<evidence type="ECO:0000313" key="4">
    <source>
        <dbReference type="EMBL" id="RFA15924.1"/>
    </source>
</evidence>
<dbReference type="InterPro" id="IPR000182">
    <property type="entry name" value="GNAT_dom"/>
</dbReference>
<dbReference type="Gene3D" id="3.40.630.30">
    <property type="match status" value="1"/>
</dbReference>
<dbReference type="Proteomes" id="UP000256541">
    <property type="component" value="Unassembled WGS sequence"/>
</dbReference>
<dbReference type="InterPro" id="IPR016181">
    <property type="entry name" value="Acyl_CoA_acyltransferase"/>
</dbReference>
<dbReference type="PROSITE" id="PS51186">
    <property type="entry name" value="GNAT"/>
    <property type="match status" value="1"/>
</dbReference>
<proteinExistence type="predicted"/>
<evidence type="ECO:0000259" key="3">
    <source>
        <dbReference type="PROSITE" id="PS51186"/>
    </source>
</evidence>
<dbReference type="Pfam" id="PF00583">
    <property type="entry name" value="Acetyltransf_1"/>
    <property type="match status" value="1"/>
</dbReference>
<dbReference type="CDD" id="cd04301">
    <property type="entry name" value="NAT_SF"/>
    <property type="match status" value="1"/>
</dbReference>
<organism evidence="4 5">
    <name type="scientific">Subtercola boreus</name>
    <dbReference type="NCBI Taxonomy" id="120213"/>
    <lineage>
        <taxon>Bacteria</taxon>
        <taxon>Bacillati</taxon>
        <taxon>Actinomycetota</taxon>
        <taxon>Actinomycetes</taxon>
        <taxon>Micrococcales</taxon>
        <taxon>Microbacteriaceae</taxon>
        <taxon>Subtercola</taxon>
    </lineage>
</organism>
<evidence type="ECO:0000256" key="1">
    <source>
        <dbReference type="ARBA" id="ARBA00022679"/>
    </source>
</evidence>
<dbReference type="AlphaFoldDB" id="A0A3E0W0M4"/>
<reference evidence="4 5" key="1">
    <citation type="submission" date="2017-04" db="EMBL/GenBank/DDBJ databases">
        <title>Comparative genome analysis of Subtercola boreus.</title>
        <authorList>
            <person name="Cho Y.-J."/>
            <person name="Cho A."/>
            <person name="Kim O.-S."/>
            <person name="Lee J.-I."/>
        </authorList>
    </citation>
    <scope>NUCLEOTIDE SEQUENCE [LARGE SCALE GENOMIC DNA]</scope>
    <source>
        <strain evidence="4 5">P27479</strain>
    </source>
</reference>
<dbReference type="InterPro" id="IPR050832">
    <property type="entry name" value="Bact_Acetyltransf"/>
</dbReference>
<comment type="caution">
    <text evidence="4">The sequence shown here is derived from an EMBL/GenBank/DDBJ whole genome shotgun (WGS) entry which is preliminary data.</text>
</comment>
<sequence>MTAGVSIRPVEAGDVDQWQRLYIGYGEFYNSPTAGDIATRVWGWLLDPAHETEGFVAVDGSERLVGLAHVREFARPLAGARGLYLDDLFVAPDARGGGVATALLTSLRSLAAARGLDVVRWITAADNATAQRVYDKLADKTAWVTYSITV</sequence>
<dbReference type="PANTHER" id="PTHR43877">
    <property type="entry name" value="AMINOALKYLPHOSPHONATE N-ACETYLTRANSFERASE-RELATED-RELATED"/>
    <property type="match status" value="1"/>
</dbReference>
<keyword evidence="1 4" id="KW-0808">Transferase</keyword>
<name>A0A3E0W0M4_9MICO</name>
<dbReference type="EMBL" id="NBXB01000017">
    <property type="protein sequence ID" value="RFA15924.1"/>
    <property type="molecule type" value="Genomic_DNA"/>
</dbReference>
<accession>A0A3E0W0M4</accession>
<dbReference type="SUPFAM" id="SSF55729">
    <property type="entry name" value="Acyl-CoA N-acyltransferases (Nat)"/>
    <property type="match status" value="1"/>
</dbReference>